<sequence length="155" mass="16153">DSSLRLSTCPRVTPPTQSPPSLHGAESKRDLFVAPMMSAHTGGQAHAGVELRLGLTSPALGCFCSLQLMRIICRDAVEGCHKDLAQGVLLAGVPGAQSKGEVKAGRLSCVLPGPPARCVPGRVQVCVDLLLQRAVSKETGVCSSYPGDKLLLQKA</sequence>
<evidence type="ECO:0000256" key="1">
    <source>
        <dbReference type="SAM" id="MobiDB-lite"/>
    </source>
</evidence>
<proteinExistence type="predicted"/>
<reference evidence="2" key="1">
    <citation type="submission" date="2020-03" db="EMBL/GenBank/DDBJ databases">
        <authorList>
            <person name="Weist P."/>
        </authorList>
    </citation>
    <scope>NUCLEOTIDE SEQUENCE</scope>
</reference>
<feature type="region of interest" description="Disordered" evidence="1">
    <location>
        <begin position="1"/>
        <end position="25"/>
    </location>
</feature>
<keyword evidence="3" id="KW-1185">Reference proteome</keyword>
<comment type="caution">
    <text evidence="2">The sequence shown here is derived from an EMBL/GenBank/DDBJ whole genome shotgun (WGS) entry which is preliminary data.</text>
</comment>
<protein>
    <submittedName>
        <fullName evidence="2">Uncharacterized protein</fullName>
    </submittedName>
</protein>
<dbReference type="EMBL" id="CADEAL010000376">
    <property type="protein sequence ID" value="CAB1419241.1"/>
    <property type="molecule type" value="Genomic_DNA"/>
</dbReference>
<accession>A0A9N7TU79</accession>
<gene>
    <name evidence="2" type="ORF">PLEPLA_LOCUS7069</name>
</gene>
<dbReference type="AlphaFoldDB" id="A0A9N7TU79"/>
<name>A0A9N7TU79_PLEPL</name>
<organism evidence="2 3">
    <name type="scientific">Pleuronectes platessa</name>
    <name type="common">European plaice</name>
    <dbReference type="NCBI Taxonomy" id="8262"/>
    <lineage>
        <taxon>Eukaryota</taxon>
        <taxon>Metazoa</taxon>
        <taxon>Chordata</taxon>
        <taxon>Craniata</taxon>
        <taxon>Vertebrata</taxon>
        <taxon>Euteleostomi</taxon>
        <taxon>Actinopterygii</taxon>
        <taxon>Neopterygii</taxon>
        <taxon>Teleostei</taxon>
        <taxon>Neoteleostei</taxon>
        <taxon>Acanthomorphata</taxon>
        <taxon>Carangaria</taxon>
        <taxon>Pleuronectiformes</taxon>
        <taxon>Pleuronectoidei</taxon>
        <taxon>Pleuronectidae</taxon>
        <taxon>Pleuronectes</taxon>
    </lineage>
</organism>
<feature type="non-terminal residue" evidence="2">
    <location>
        <position position="155"/>
    </location>
</feature>
<evidence type="ECO:0000313" key="2">
    <source>
        <dbReference type="EMBL" id="CAB1419241.1"/>
    </source>
</evidence>
<evidence type="ECO:0000313" key="3">
    <source>
        <dbReference type="Proteomes" id="UP001153269"/>
    </source>
</evidence>
<dbReference type="Proteomes" id="UP001153269">
    <property type="component" value="Unassembled WGS sequence"/>
</dbReference>